<evidence type="ECO:0000313" key="5">
    <source>
        <dbReference type="Proteomes" id="UP000558997"/>
    </source>
</evidence>
<proteinExistence type="predicted"/>
<keyword evidence="1" id="KW-0378">Hydrolase</keyword>
<dbReference type="Gene3D" id="3.40.50.300">
    <property type="entry name" value="P-loop containing nucleotide triphosphate hydrolases"/>
    <property type="match status" value="1"/>
</dbReference>
<feature type="domain" description="Helicase ATP-binding" evidence="2">
    <location>
        <begin position="629"/>
        <end position="786"/>
    </location>
</feature>
<keyword evidence="4" id="KW-0547">Nucleotide-binding</keyword>
<dbReference type="Pfam" id="PF12419">
    <property type="entry name" value="DUF3670"/>
    <property type="match status" value="1"/>
</dbReference>
<accession>A0A841DT15</accession>
<dbReference type="GO" id="GO:0016787">
    <property type="term" value="F:hydrolase activity"/>
    <property type="evidence" value="ECO:0007669"/>
    <property type="project" value="UniProtKB-KW"/>
</dbReference>
<dbReference type="EMBL" id="JACHNF010000001">
    <property type="protein sequence ID" value="MBB5979870.1"/>
    <property type="molecule type" value="Genomic_DNA"/>
</dbReference>
<protein>
    <submittedName>
        <fullName evidence="4">Superfamily II DNA or RNA helicase</fullName>
    </submittedName>
</protein>
<evidence type="ECO:0000313" key="4">
    <source>
        <dbReference type="EMBL" id="MBB5979870.1"/>
    </source>
</evidence>
<dbReference type="Proteomes" id="UP000558997">
    <property type="component" value="Unassembled WGS sequence"/>
</dbReference>
<dbReference type="InterPro" id="IPR000330">
    <property type="entry name" value="SNF2_N"/>
</dbReference>
<sequence length="1092" mass="121229">MRLVLLQGLSGHWTAVIRREVLDWLVARPALATSVVAEHVQVAKLPQPLVTTRTHGQTIQAQVSLQLANTLMTGDWRSGKTRRAAEHFAHVSLLAKLSGAEAPEPNSCADNTRSEPAGVPRLWSSNRAVTAVHLGDQLDALKVLLSKHWDLLYDVEVCPSNAQLLLLPPDRKSMDRDLATIGVRSRRHRVQRTILRPGQPTETLDGLRVDLSEAVPLLVAATDQAGWAQSAQLLAEIAQAAATWVAEGCVVPTIREAHVYTDQRPSWRVGPLTGSQDKQLLQWGRNLERLPSCMRNVSGTPELANGAETVREFVDATVEHLASDVEQWCARHQFALPRLMTSSVNDNLQDWTDDLEAGSEGILQSELILRIDAPDFISEQSPVHAVLLFRNGSGKTVAADDVWRGVAERPINDPRLRLRVRCLLRHAGRRFPPLRALGNQYRPGSLLIGLDYVAALRGRVSDDLADLGVSVEWRGGWLTRLKPRVLVGPPTFAPEPDGSLGLSQLLDRRWQLTLDGDLVTDDEMILLSHAVMPFVQLRNRWVLVDDWTRQKARHPQMNPVERASGALQAQLGVMEIDGRAYACTPTDGLAYLLDKLAQSADEDDRRDTSIPDYLCGLHKHQRHAVYWLERISRFGINGLLADDMGVGKTISALGFHRSPARPDHDRPTLVVCSAGGLVQKWCDDAAALMPDLQVLAYWGRDRRIPPSFSGVVITTYGTLVRDQEELAANRWGLVIADEAQRIKNPKTKAVQAIRRIRSTLRLALSGTPLENHPRELWAILEFLNPGLFGTQPRFESRFVSPLRQLAGTEGEQPHRQRIHQMMSLVMLRRTKTDPTILPGLPARQDFMHRIGFSDMQRSLLEALGIDTENQFSLSKSLRLSGVALLRLIEACRQVCNSPAQYRGDPASSIATDPRGAAIEAPKLARLGEILTDATRRGESALVFTPYAVMANLINAYLAGIGLESFLYHGSVSPSAKRKALIAIKSEQARVLVVTVGSGGVGLDLVRPNHVVHYDRTWSPAKEDQASDRVHRMGQRRDVKVHHLFHAHSIEEHIAAKHTNKRRYADHFLPTLDATAPRLSPRELANLFGLDTR</sequence>
<dbReference type="Pfam" id="PF00176">
    <property type="entry name" value="SNF2-rel_dom"/>
    <property type="match status" value="1"/>
</dbReference>
<dbReference type="PROSITE" id="PS51192">
    <property type="entry name" value="HELICASE_ATP_BIND_1"/>
    <property type="match status" value="1"/>
</dbReference>
<organism evidence="4 5">
    <name type="scientific">Kribbella solani</name>
    <dbReference type="NCBI Taxonomy" id="236067"/>
    <lineage>
        <taxon>Bacteria</taxon>
        <taxon>Bacillati</taxon>
        <taxon>Actinomycetota</taxon>
        <taxon>Actinomycetes</taxon>
        <taxon>Propionibacteriales</taxon>
        <taxon>Kribbellaceae</taxon>
        <taxon>Kribbella</taxon>
    </lineage>
</organism>
<dbReference type="Pfam" id="PF00271">
    <property type="entry name" value="Helicase_C"/>
    <property type="match status" value="1"/>
</dbReference>
<dbReference type="CDD" id="cd18793">
    <property type="entry name" value="SF2_C_SNF"/>
    <property type="match status" value="1"/>
</dbReference>
<comment type="caution">
    <text evidence="4">The sequence shown here is derived from an EMBL/GenBank/DDBJ whole genome shotgun (WGS) entry which is preliminary data.</text>
</comment>
<dbReference type="InterPro" id="IPR001650">
    <property type="entry name" value="Helicase_C-like"/>
</dbReference>
<dbReference type="Gene3D" id="3.40.50.10810">
    <property type="entry name" value="Tandem AAA-ATPase domain"/>
    <property type="match status" value="1"/>
</dbReference>
<dbReference type="InterPro" id="IPR027417">
    <property type="entry name" value="P-loop_NTPase"/>
</dbReference>
<dbReference type="RefSeq" id="WP_184835169.1">
    <property type="nucleotide sequence ID" value="NZ_BAAAVN010000006.1"/>
</dbReference>
<gene>
    <name evidence="4" type="ORF">HDA44_003211</name>
</gene>
<keyword evidence="4" id="KW-0067">ATP-binding</keyword>
<dbReference type="PROSITE" id="PS51194">
    <property type="entry name" value="HELICASE_CTER"/>
    <property type="match status" value="1"/>
</dbReference>
<dbReference type="InterPro" id="IPR022138">
    <property type="entry name" value="DUF3670"/>
</dbReference>
<dbReference type="SMART" id="SM00490">
    <property type="entry name" value="HELICc"/>
    <property type="match status" value="1"/>
</dbReference>
<dbReference type="PANTHER" id="PTHR10799">
    <property type="entry name" value="SNF2/RAD54 HELICASE FAMILY"/>
    <property type="match status" value="1"/>
</dbReference>
<keyword evidence="4" id="KW-0347">Helicase</keyword>
<dbReference type="SUPFAM" id="SSF52540">
    <property type="entry name" value="P-loop containing nucleoside triphosphate hydrolases"/>
    <property type="match status" value="2"/>
</dbReference>
<dbReference type="InterPro" id="IPR038718">
    <property type="entry name" value="SNF2-like_sf"/>
</dbReference>
<reference evidence="4 5" key="1">
    <citation type="submission" date="2020-08" db="EMBL/GenBank/DDBJ databases">
        <title>Sequencing the genomes of 1000 actinobacteria strains.</title>
        <authorList>
            <person name="Klenk H.-P."/>
        </authorList>
    </citation>
    <scope>NUCLEOTIDE SEQUENCE [LARGE SCALE GENOMIC DNA]</scope>
    <source>
        <strain evidence="4 5">DSM 17294</strain>
    </source>
</reference>
<dbReference type="SMART" id="SM00487">
    <property type="entry name" value="DEXDc"/>
    <property type="match status" value="1"/>
</dbReference>
<dbReference type="InterPro" id="IPR049730">
    <property type="entry name" value="SNF2/RAD54-like_C"/>
</dbReference>
<evidence type="ECO:0000259" key="2">
    <source>
        <dbReference type="PROSITE" id="PS51192"/>
    </source>
</evidence>
<feature type="domain" description="Helicase C-terminal" evidence="3">
    <location>
        <begin position="925"/>
        <end position="1075"/>
    </location>
</feature>
<evidence type="ECO:0000256" key="1">
    <source>
        <dbReference type="ARBA" id="ARBA00022801"/>
    </source>
</evidence>
<dbReference type="GO" id="GO:0005524">
    <property type="term" value="F:ATP binding"/>
    <property type="evidence" value="ECO:0007669"/>
    <property type="project" value="InterPro"/>
</dbReference>
<dbReference type="GO" id="GO:0004386">
    <property type="term" value="F:helicase activity"/>
    <property type="evidence" value="ECO:0007669"/>
    <property type="project" value="UniProtKB-KW"/>
</dbReference>
<name>A0A841DT15_9ACTN</name>
<evidence type="ECO:0000259" key="3">
    <source>
        <dbReference type="PROSITE" id="PS51194"/>
    </source>
</evidence>
<keyword evidence="5" id="KW-1185">Reference proteome</keyword>
<dbReference type="AlphaFoldDB" id="A0A841DT15"/>
<dbReference type="InterPro" id="IPR014001">
    <property type="entry name" value="Helicase_ATP-bd"/>
</dbReference>